<organism evidence="1 2">
    <name type="scientific">Terrimesophilobacter mesophilus</name>
    <dbReference type="NCBI Taxonomy" id="433647"/>
    <lineage>
        <taxon>Bacteria</taxon>
        <taxon>Bacillati</taxon>
        <taxon>Actinomycetota</taxon>
        <taxon>Actinomycetes</taxon>
        <taxon>Micrococcales</taxon>
        <taxon>Microbacteriaceae</taxon>
        <taxon>Terrimesophilobacter</taxon>
    </lineage>
</organism>
<dbReference type="InterPro" id="IPR011335">
    <property type="entry name" value="Restrct_endonuc-II-like"/>
</dbReference>
<evidence type="ECO:0000313" key="2">
    <source>
        <dbReference type="Proteomes" id="UP000298488"/>
    </source>
</evidence>
<accession>A0A4R8VBG8</accession>
<proteinExistence type="predicted"/>
<dbReference type="SUPFAM" id="SSF52980">
    <property type="entry name" value="Restriction endonuclease-like"/>
    <property type="match status" value="1"/>
</dbReference>
<dbReference type="EMBL" id="SOFI01000003">
    <property type="protein sequence ID" value="TFB80153.1"/>
    <property type="molecule type" value="Genomic_DNA"/>
</dbReference>
<dbReference type="Proteomes" id="UP000298488">
    <property type="component" value="Unassembled WGS sequence"/>
</dbReference>
<reference evidence="1 2" key="1">
    <citation type="submission" date="2019-03" db="EMBL/GenBank/DDBJ databases">
        <title>Genomics of glacier-inhabiting Cryobacterium strains.</title>
        <authorList>
            <person name="Liu Q."/>
            <person name="Xin Y.-H."/>
        </authorList>
    </citation>
    <scope>NUCLEOTIDE SEQUENCE [LARGE SCALE GENOMIC DNA]</scope>
    <source>
        <strain evidence="1 2">CGMCC 1.10440</strain>
    </source>
</reference>
<sequence length="300" mass="33121">MPRIPLPARFASGPFTIRQGEEAGLGAKRMRGRDLQRPFRGVRVHTGRPLTFEERCLAYQLRMPPSAFFCGPTAARIMGVPLPLPFEQSDLLHVAVPVGRRAPAGRGIRGHTLGVEPGDIRRWNGLRISGPETTWRQLGAMLGLADLVAAGDFLVHHRLPFTTRELLAAAVEGGPARRGLRMLRQALPLLDDRAESPQESRLRVILVIGGIRGIVANLPITTSGGFRYRADLAIPDRKVIVEYQSRFHDGSAEFRADMTRTSRLEADGWFVMQVNRDDLDGAPELVARLTLVLAGRRSAH</sequence>
<evidence type="ECO:0008006" key="3">
    <source>
        <dbReference type="Google" id="ProtNLM"/>
    </source>
</evidence>
<dbReference type="RefSeq" id="WP_104096021.1">
    <property type="nucleotide sequence ID" value="NZ_JACHBP010000001.1"/>
</dbReference>
<evidence type="ECO:0000313" key="1">
    <source>
        <dbReference type="EMBL" id="TFB80153.1"/>
    </source>
</evidence>
<name>A0A4R8VBG8_9MICO</name>
<dbReference type="Gene3D" id="3.40.960.10">
    <property type="entry name" value="VSR Endonuclease"/>
    <property type="match status" value="1"/>
</dbReference>
<dbReference type="AlphaFoldDB" id="A0A4R8VBG8"/>
<comment type="caution">
    <text evidence="1">The sequence shown here is derived from an EMBL/GenBank/DDBJ whole genome shotgun (WGS) entry which is preliminary data.</text>
</comment>
<dbReference type="OrthoDB" id="3234479at2"/>
<protein>
    <recommendedName>
        <fullName evidence="3">DUF559 domain-containing protein</fullName>
    </recommendedName>
</protein>
<gene>
    <name evidence="1" type="ORF">E3N84_08955</name>
</gene>
<keyword evidence="2" id="KW-1185">Reference proteome</keyword>